<dbReference type="EMBL" id="BSYI01000007">
    <property type="protein sequence ID" value="GMG82036.1"/>
    <property type="molecule type" value="Genomic_DNA"/>
</dbReference>
<feature type="region of interest" description="Disordered" evidence="1">
    <location>
        <begin position="63"/>
        <end position="111"/>
    </location>
</feature>
<reference evidence="2 3" key="1">
    <citation type="submission" date="2023-04" db="EMBL/GenBank/DDBJ databases">
        <title>Marinoamorphus aggregata gen. nov., sp. Nov., isolate from tissue of brittle star Ophioplocus japonicus.</title>
        <authorList>
            <person name="Kawano K."/>
            <person name="Sawayama S."/>
            <person name="Nakagawa S."/>
        </authorList>
    </citation>
    <scope>NUCLEOTIDE SEQUENCE [LARGE SCALE GENOMIC DNA]</scope>
    <source>
        <strain evidence="2 3">NKW23</strain>
    </source>
</reference>
<dbReference type="RefSeq" id="WP_285670781.1">
    <property type="nucleotide sequence ID" value="NZ_BSYI01000007.1"/>
</dbReference>
<evidence type="ECO:0000313" key="3">
    <source>
        <dbReference type="Proteomes" id="UP001239909"/>
    </source>
</evidence>
<accession>A0ABQ6LFC7</accession>
<dbReference type="Proteomes" id="UP001239909">
    <property type="component" value="Unassembled WGS sequence"/>
</dbReference>
<name>A0ABQ6LFC7_9RHOB</name>
<organism evidence="2 3">
    <name type="scientific">Paralimibaculum aggregatum</name>
    <dbReference type="NCBI Taxonomy" id="3036245"/>
    <lineage>
        <taxon>Bacteria</taxon>
        <taxon>Pseudomonadati</taxon>
        <taxon>Pseudomonadota</taxon>
        <taxon>Alphaproteobacteria</taxon>
        <taxon>Rhodobacterales</taxon>
        <taxon>Paracoccaceae</taxon>
        <taxon>Paralimibaculum</taxon>
    </lineage>
</organism>
<feature type="compositionally biased region" description="Low complexity" evidence="1">
    <location>
        <begin position="74"/>
        <end position="106"/>
    </location>
</feature>
<gene>
    <name evidence="2" type="ORF">LNKW23_12490</name>
</gene>
<proteinExistence type="predicted"/>
<keyword evidence="3" id="KW-1185">Reference proteome</keyword>
<evidence type="ECO:0000313" key="2">
    <source>
        <dbReference type="EMBL" id="GMG82036.1"/>
    </source>
</evidence>
<protein>
    <submittedName>
        <fullName evidence="2">Uncharacterized protein</fullName>
    </submittedName>
</protein>
<comment type="caution">
    <text evidence="2">The sequence shown here is derived from an EMBL/GenBank/DDBJ whole genome shotgun (WGS) entry which is preliminary data.</text>
</comment>
<sequence>MTQPRLRDLLERAVLEPEFRARVAADPEAALAGYELAPEARALLAAGGGLALFTLAGGDAAAAPAAEPAEDPADPAAPAEDPAAPAAQAVEPGAPVEAVEPGAPAAPAEPAPMPAAAAAEAEIGALRFLLRVMTGVQAADGGLAQLHLAATLSGLAPGEDPAGLPQPEVSAEALPGDRLPDDLIEIRIAPGVTRGAEGGLEARHQYTVTPVSSRPAPAPAEPPPPPDIAGLAAAVRAAAPESRHDRLLDLVAALDGGAGDA</sequence>
<evidence type="ECO:0000256" key="1">
    <source>
        <dbReference type="SAM" id="MobiDB-lite"/>
    </source>
</evidence>